<organism evidence="2 3">
    <name type="scientific">Mycena maculata</name>
    <dbReference type="NCBI Taxonomy" id="230809"/>
    <lineage>
        <taxon>Eukaryota</taxon>
        <taxon>Fungi</taxon>
        <taxon>Dikarya</taxon>
        <taxon>Basidiomycota</taxon>
        <taxon>Agaricomycotina</taxon>
        <taxon>Agaricomycetes</taxon>
        <taxon>Agaricomycetidae</taxon>
        <taxon>Agaricales</taxon>
        <taxon>Marasmiineae</taxon>
        <taxon>Mycenaceae</taxon>
        <taxon>Mycena</taxon>
    </lineage>
</organism>
<feature type="domain" description="Hemerythrin-like" evidence="1">
    <location>
        <begin position="29"/>
        <end position="122"/>
    </location>
</feature>
<accession>A0AAD7IAU6</accession>
<name>A0AAD7IAU6_9AGAR</name>
<keyword evidence="3" id="KW-1185">Reference proteome</keyword>
<evidence type="ECO:0000313" key="3">
    <source>
        <dbReference type="Proteomes" id="UP001215280"/>
    </source>
</evidence>
<dbReference type="Gene3D" id="1.20.120.520">
    <property type="entry name" value="nmb1532 protein domain like"/>
    <property type="match status" value="1"/>
</dbReference>
<dbReference type="Proteomes" id="UP001215280">
    <property type="component" value="Unassembled WGS sequence"/>
</dbReference>
<protein>
    <recommendedName>
        <fullName evidence="1">Hemerythrin-like domain-containing protein</fullName>
    </recommendedName>
</protein>
<gene>
    <name evidence="2" type="ORF">DFH07DRAFT_905700</name>
</gene>
<dbReference type="PANTHER" id="PTHR38048">
    <property type="entry name" value="EXPRESSED PROTEIN"/>
    <property type="match status" value="1"/>
</dbReference>
<dbReference type="InterPro" id="IPR012312">
    <property type="entry name" value="Hemerythrin-like"/>
</dbReference>
<evidence type="ECO:0000259" key="1">
    <source>
        <dbReference type="Pfam" id="PF01814"/>
    </source>
</evidence>
<comment type="caution">
    <text evidence="2">The sequence shown here is derived from an EMBL/GenBank/DDBJ whole genome shotgun (WGS) entry which is preliminary data.</text>
</comment>
<evidence type="ECO:0000313" key="2">
    <source>
        <dbReference type="EMBL" id="KAJ7737780.1"/>
    </source>
</evidence>
<dbReference type="InterPro" id="IPR053206">
    <property type="entry name" value="Dimeric_xanthone_biosynth"/>
</dbReference>
<proteinExistence type="predicted"/>
<dbReference type="EMBL" id="JARJLG010000141">
    <property type="protein sequence ID" value="KAJ7737780.1"/>
    <property type="molecule type" value="Genomic_DNA"/>
</dbReference>
<dbReference type="AlphaFoldDB" id="A0AAD7IAU6"/>
<dbReference type="Pfam" id="PF01814">
    <property type="entry name" value="Hemerythrin"/>
    <property type="match status" value="1"/>
</dbReference>
<reference evidence="2" key="1">
    <citation type="submission" date="2023-03" db="EMBL/GenBank/DDBJ databases">
        <title>Massive genome expansion in bonnet fungi (Mycena s.s.) driven by repeated elements and novel gene families across ecological guilds.</title>
        <authorList>
            <consortium name="Lawrence Berkeley National Laboratory"/>
            <person name="Harder C.B."/>
            <person name="Miyauchi S."/>
            <person name="Viragh M."/>
            <person name="Kuo A."/>
            <person name="Thoen E."/>
            <person name="Andreopoulos B."/>
            <person name="Lu D."/>
            <person name="Skrede I."/>
            <person name="Drula E."/>
            <person name="Henrissat B."/>
            <person name="Morin E."/>
            <person name="Kohler A."/>
            <person name="Barry K."/>
            <person name="LaButti K."/>
            <person name="Morin E."/>
            <person name="Salamov A."/>
            <person name="Lipzen A."/>
            <person name="Mereny Z."/>
            <person name="Hegedus B."/>
            <person name="Baldrian P."/>
            <person name="Stursova M."/>
            <person name="Weitz H."/>
            <person name="Taylor A."/>
            <person name="Grigoriev I.V."/>
            <person name="Nagy L.G."/>
            <person name="Martin F."/>
            <person name="Kauserud H."/>
        </authorList>
    </citation>
    <scope>NUCLEOTIDE SEQUENCE</scope>
    <source>
        <strain evidence="2">CBHHK188m</strain>
    </source>
</reference>
<sequence>MNHFHTYFKTDCLADGTFAERGLSLSMYLEMSEQLNSHLTFHHTYEEEHIFPVLATKMQQFSVETDGEHLASHKGIHEGLEALAALVEKFKKEPSMYSPTEMRVCLDGFREVLFRHLDAEVNDLRGENLKKYWTLEELESRIPM</sequence>
<dbReference type="PANTHER" id="PTHR38048:SF1">
    <property type="entry name" value="HEMERYTHRIN-LIKE DOMAIN-CONTAINING PROTEIN"/>
    <property type="match status" value="1"/>
</dbReference>